<dbReference type="RefSeq" id="WP_211551823.1">
    <property type="nucleotide sequence ID" value="NZ_JAGTUF010000031.1"/>
</dbReference>
<comment type="caution">
    <text evidence="3">The sequence shown here is derived from an EMBL/GenBank/DDBJ whole genome shotgun (WGS) entry which is preliminary data.</text>
</comment>
<reference evidence="3 4" key="1">
    <citation type="submission" date="2021-04" db="EMBL/GenBank/DDBJ databases">
        <title>Magnetospirillum sulfuroxidans sp. nov., a facultative chemolithoautotrophic sulfur-oxidizing alphaproteobacterium isolated from freshwater sediment and proposals for Paramagetospirillum gen. nov., and Magnetospirillaceae fam. nov.</title>
        <authorList>
            <person name="Koziaeva V."/>
            <person name="Geelhoed J.S."/>
            <person name="Sorokin D.Y."/>
            <person name="Grouzdev D.S."/>
        </authorList>
    </citation>
    <scope>NUCLEOTIDE SEQUENCE [LARGE SCALE GENOMIC DNA]</scope>
    <source>
        <strain evidence="3 4">J10</strain>
    </source>
</reference>
<name>A0ABS5IH83_9PROT</name>
<keyword evidence="3" id="KW-0436">Ligase</keyword>
<evidence type="ECO:0000313" key="4">
    <source>
        <dbReference type="Proteomes" id="UP000680714"/>
    </source>
</evidence>
<dbReference type="GO" id="GO:0051116">
    <property type="term" value="F:cobaltochelatase activity"/>
    <property type="evidence" value="ECO:0007669"/>
    <property type="project" value="UniProtKB-EC"/>
</dbReference>
<proteinExistence type="predicted"/>
<evidence type="ECO:0000313" key="3">
    <source>
        <dbReference type="EMBL" id="MBR9973775.1"/>
    </source>
</evidence>
<accession>A0ABS5IH83</accession>
<gene>
    <name evidence="3" type="ORF">KEC16_18770</name>
</gene>
<dbReference type="EMBL" id="JAGTUF010000031">
    <property type="protein sequence ID" value="MBR9973775.1"/>
    <property type="molecule type" value="Genomic_DNA"/>
</dbReference>
<feature type="region of interest" description="Disordered" evidence="1">
    <location>
        <begin position="141"/>
        <end position="165"/>
    </location>
</feature>
<dbReference type="Pfam" id="PF02514">
    <property type="entry name" value="CobN-Mg_chel"/>
    <property type="match status" value="1"/>
</dbReference>
<sequence length="193" mass="20700">MSPSEMRVVFIDTNGTTLALLGAALRQVNHGRDKPIQVVARSRDDLFDNTRIAECVAEVRRADALILLPHGGAESIPGFDLLVAAAQGRIIHLQTSAAAPETFDLARDTSTDFGAAAYARRNAYLAKGGIANLVNLLRTLAGDGSPQTEPPPPTDVPTEGLYHPDYDGADNTADYLAWARARRGADERVPGRR</sequence>
<evidence type="ECO:0000256" key="1">
    <source>
        <dbReference type="SAM" id="MobiDB-lite"/>
    </source>
</evidence>
<protein>
    <submittedName>
        <fullName evidence="3">Cobaltochelatase subunit CobN</fullName>
        <ecNumber evidence="3">6.6.1.2</ecNumber>
    </submittedName>
</protein>
<dbReference type="Proteomes" id="UP000680714">
    <property type="component" value="Unassembled WGS sequence"/>
</dbReference>
<dbReference type="EC" id="6.6.1.2" evidence="3"/>
<evidence type="ECO:0000259" key="2">
    <source>
        <dbReference type="Pfam" id="PF02514"/>
    </source>
</evidence>
<keyword evidence="4" id="KW-1185">Reference proteome</keyword>
<dbReference type="InterPro" id="IPR003672">
    <property type="entry name" value="CobN/Mg_chltase"/>
</dbReference>
<organism evidence="3 4">
    <name type="scientific">Magnetospirillum sulfuroxidans</name>
    <dbReference type="NCBI Taxonomy" id="611300"/>
    <lineage>
        <taxon>Bacteria</taxon>
        <taxon>Pseudomonadati</taxon>
        <taxon>Pseudomonadota</taxon>
        <taxon>Alphaproteobacteria</taxon>
        <taxon>Rhodospirillales</taxon>
        <taxon>Rhodospirillaceae</taxon>
        <taxon>Magnetospirillum</taxon>
    </lineage>
</organism>
<feature type="domain" description="CobN/magnesium chelatase" evidence="2">
    <location>
        <begin position="123"/>
        <end position="183"/>
    </location>
</feature>